<dbReference type="InterPro" id="IPR045051">
    <property type="entry name" value="SBT"/>
</dbReference>
<evidence type="ECO:0008006" key="17">
    <source>
        <dbReference type="Google" id="ProtNLM"/>
    </source>
</evidence>
<evidence type="ECO:0000256" key="10">
    <source>
        <dbReference type="PROSITE-ProRule" id="PRU01240"/>
    </source>
</evidence>
<feature type="active site" description="Charge relay system" evidence="9 10">
    <location>
        <position position="168"/>
    </location>
</feature>
<organism evidence="15 16">
    <name type="scientific">Turnera subulata</name>
    <dbReference type="NCBI Taxonomy" id="218843"/>
    <lineage>
        <taxon>Eukaryota</taxon>
        <taxon>Viridiplantae</taxon>
        <taxon>Streptophyta</taxon>
        <taxon>Embryophyta</taxon>
        <taxon>Tracheophyta</taxon>
        <taxon>Spermatophyta</taxon>
        <taxon>Magnoliopsida</taxon>
        <taxon>eudicotyledons</taxon>
        <taxon>Gunneridae</taxon>
        <taxon>Pentapetalae</taxon>
        <taxon>rosids</taxon>
        <taxon>fabids</taxon>
        <taxon>Malpighiales</taxon>
        <taxon>Passifloraceae</taxon>
        <taxon>Turnera</taxon>
    </lineage>
</organism>
<dbReference type="Gene3D" id="3.40.50.200">
    <property type="entry name" value="Peptidase S8/S53 domain"/>
    <property type="match status" value="1"/>
</dbReference>
<evidence type="ECO:0000259" key="14">
    <source>
        <dbReference type="Pfam" id="PF17766"/>
    </source>
</evidence>
<keyword evidence="6 10" id="KW-0378">Hydrolase</keyword>
<dbReference type="CDD" id="cd04852">
    <property type="entry name" value="Peptidases_S8_3"/>
    <property type="match status" value="1"/>
</dbReference>
<evidence type="ECO:0000259" key="13">
    <source>
        <dbReference type="Pfam" id="PF05922"/>
    </source>
</evidence>
<dbReference type="InterPro" id="IPR023827">
    <property type="entry name" value="Peptidase_S8_Asp-AS"/>
</dbReference>
<evidence type="ECO:0000256" key="1">
    <source>
        <dbReference type="ARBA" id="ARBA00004613"/>
    </source>
</evidence>
<sequence length="755" mass="81153">MGERPSDGAAVAATHHSMLANVLNSPSLVKESLIHSYGKSFNGFVAKLTDKEVARIKEMDGVVSVFPSAKIGLHTTRSWDFMGLPQSDTGFSGEGEVIVGLLDTGIWPENPSFSDEGLDPPPKKWKGICQGANNFTCNNKVIGARFYDLENSSDPRFDIKSPRDTFGHGSHTASTVAGQRKNASYFGLAGGVARGGVPGARVAVYKVCWAGGCTTADILAAFDDAIADGVDILSVSLGSSEPTPYDEDPIAIGSFHAMKNGILTSCSAGNDGPFRRWVSNYAPWALTVAASTIDRSFITKLVLGNGETILGNSLNSFELNGTSFPLVYSGDAANYTFGVGPDIATWCFSGSLTPLRTKGGVVLCNALNSFTWIEGSMGIIMPSPFEMAIGFPMPVALINFEDHSRVLDYIKYTENPTATILLTEAVKDVMAPRVVSFSSRGPSPISPDILKPDITAPGLNILAAWSPLGGASASFFDDRKVEYMVISGTSMSCPHATGAAAYIKATHPSWSPAAIKSALMTTATIMDPRKNEDAEFAYGSGHINPLKAVEPGLIYDANEADYVDFLCREGYNTSVVRLITGDNSSCATNSPGKAWELNYPSFALSLLDGESVMAVYVRTVTNVGSPNSTYYATVSIPPPFTVSVEPSVLSFSQVGEKKSFTLKITGAPITNTPIISGSLEWSDGKHVVRSPVAIFNNIALTEEDNQPLRESQYKRFEGHSTIYHKNGIFKNMQRGYGREESWESQYKTWKQMARH</sequence>
<evidence type="ECO:0000256" key="6">
    <source>
        <dbReference type="ARBA" id="ARBA00022801"/>
    </source>
</evidence>
<evidence type="ECO:0000256" key="11">
    <source>
        <dbReference type="RuleBase" id="RU003355"/>
    </source>
</evidence>
<evidence type="ECO:0000313" key="15">
    <source>
        <dbReference type="EMBL" id="KAJ4836714.1"/>
    </source>
</evidence>
<dbReference type="GO" id="GO:0004252">
    <property type="term" value="F:serine-type endopeptidase activity"/>
    <property type="evidence" value="ECO:0007669"/>
    <property type="project" value="UniProtKB-UniRule"/>
</dbReference>
<keyword evidence="4 10" id="KW-0645">Protease</keyword>
<dbReference type="InterPro" id="IPR000209">
    <property type="entry name" value="Peptidase_S8/S53_dom"/>
</dbReference>
<dbReference type="Gene3D" id="2.60.40.2310">
    <property type="match status" value="1"/>
</dbReference>
<protein>
    <recommendedName>
        <fullName evidence="17">Cucumisin</fullName>
    </recommendedName>
</protein>
<dbReference type="PROSITE" id="PS51892">
    <property type="entry name" value="SUBTILASE"/>
    <property type="match status" value="1"/>
</dbReference>
<comment type="similarity">
    <text evidence="2 10 11">Belongs to the peptidase S8 family.</text>
</comment>
<dbReference type="Pfam" id="PF17766">
    <property type="entry name" value="fn3_6"/>
    <property type="match status" value="1"/>
</dbReference>
<dbReference type="OrthoDB" id="206201at2759"/>
<keyword evidence="8" id="KW-0325">Glycoprotein</keyword>
<dbReference type="GO" id="GO:0005576">
    <property type="term" value="C:extracellular region"/>
    <property type="evidence" value="ECO:0007669"/>
    <property type="project" value="UniProtKB-SubCell"/>
</dbReference>
<dbReference type="InterPro" id="IPR034197">
    <property type="entry name" value="Peptidases_S8_3"/>
</dbReference>
<proteinExistence type="inferred from homology"/>
<evidence type="ECO:0000256" key="9">
    <source>
        <dbReference type="PIRSR" id="PIRSR615500-1"/>
    </source>
</evidence>
<dbReference type="GO" id="GO:0006508">
    <property type="term" value="P:proteolysis"/>
    <property type="evidence" value="ECO:0007669"/>
    <property type="project" value="UniProtKB-KW"/>
</dbReference>
<dbReference type="Proteomes" id="UP001141552">
    <property type="component" value="Unassembled WGS sequence"/>
</dbReference>
<dbReference type="AlphaFoldDB" id="A0A9Q0JCP4"/>
<keyword evidence="5" id="KW-0732">Signal</keyword>
<evidence type="ECO:0000313" key="16">
    <source>
        <dbReference type="Proteomes" id="UP001141552"/>
    </source>
</evidence>
<dbReference type="InterPro" id="IPR010259">
    <property type="entry name" value="S8pro/Inhibitor_I9"/>
</dbReference>
<reference evidence="15" key="1">
    <citation type="submission" date="2022-02" db="EMBL/GenBank/DDBJ databases">
        <authorList>
            <person name="Henning P.M."/>
            <person name="McCubbin A.G."/>
            <person name="Shore J.S."/>
        </authorList>
    </citation>
    <scope>NUCLEOTIDE SEQUENCE</scope>
    <source>
        <strain evidence="15">F60SS</strain>
        <tissue evidence="15">Leaves</tissue>
    </source>
</reference>
<gene>
    <name evidence="15" type="ORF">Tsubulata_031908</name>
</gene>
<comment type="caution">
    <text evidence="15">The sequence shown here is derived from an EMBL/GenBank/DDBJ whole genome shotgun (WGS) entry which is preliminary data.</text>
</comment>
<dbReference type="PANTHER" id="PTHR10795">
    <property type="entry name" value="PROPROTEIN CONVERTASE SUBTILISIN/KEXIN"/>
    <property type="match status" value="1"/>
</dbReference>
<evidence type="ECO:0000256" key="5">
    <source>
        <dbReference type="ARBA" id="ARBA00022729"/>
    </source>
</evidence>
<dbReference type="CDD" id="cd02120">
    <property type="entry name" value="PA_subtilisin_like"/>
    <property type="match status" value="1"/>
</dbReference>
<dbReference type="InterPro" id="IPR041469">
    <property type="entry name" value="Subtilisin-like_FN3"/>
</dbReference>
<dbReference type="InterPro" id="IPR037045">
    <property type="entry name" value="S8pro/Inhibitor_I9_sf"/>
</dbReference>
<dbReference type="Pfam" id="PF05922">
    <property type="entry name" value="Inhibitor_I9"/>
    <property type="match status" value="1"/>
</dbReference>
<accession>A0A9Q0JCP4</accession>
<keyword evidence="7 10" id="KW-0720">Serine protease</keyword>
<evidence type="ECO:0000256" key="2">
    <source>
        <dbReference type="ARBA" id="ARBA00011073"/>
    </source>
</evidence>
<evidence type="ECO:0000256" key="3">
    <source>
        <dbReference type="ARBA" id="ARBA00022525"/>
    </source>
</evidence>
<comment type="subcellular location">
    <subcellularLocation>
        <location evidence="1">Secreted</location>
    </subcellularLocation>
</comment>
<dbReference type="InterPro" id="IPR036852">
    <property type="entry name" value="Peptidase_S8/S53_dom_sf"/>
</dbReference>
<dbReference type="PROSITE" id="PS00138">
    <property type="entry name" value="SUBTILASE_SER"/>
    <property type="match status" value="1"/>
</dbReference>
<dbReference type="Gene3D" id="3.30.70.80">
    <property type="entry name" value="Peptidase S8 propeptide/proteinase inhibitor I9"/>
    <property type="match status" value="1"/>
</dbReference>
<dbReference type="FunFam" id="3.40.50.200:FF:000006">
    <property type="entry name" value="Subtilisin-like protease SBT1.5"/>
    <property type="match status" value="1"/>
</dbReference>
<feature type="domain" description="Peptidase S8/S53" evidence="12">
    <location>
        <begin position="96"/>
        <end position="541"/>
    </location>
</feature>
<dbReference type="Gene3D" id="3.50.30.30">
    <property type="match status" value="1"/>
</dbReference>
<dbReference type="Pfam" id="PF00082">
    <property type="entry name" value="Peptidase_S8"/>
    <property type="match status" value="1"/>
</dbReference>
<name>A0A9Q0JCP4_9ROSI</name>
<keyword evidence="16" id="KW-1185">Reference proteome</keyword>
<evidence type="ECO:0000256" key="7">
    <source>
        <dbReference type="ARBA" id="ARBA00022825"/>
    </source>
</evidence>
<dbReference type="GO" id="GO:0009609">
    <property type="term" value="P:response to symbiotic bacterium"/>
    <property type="evidence" value="ECO:0007669"/>
    <property type="project" value="UniProtKB-ARBA"/>
</dbReference>
<feature type="active site" description="Charge relay system" evidence="9 10">
    <location>
        <position position="103"/>
    </location>
</feature>
<dbReference type="PROSITE" id="PS00136">
    <property type="entry name" value="SUBTILASE_ASP"/>
    <property type="match status" value="1"/>
</dbReference>
<reference evidence="15" key="2">
    <citation type="journal article" date="2023" name="Plants (Basel)">
        <title>Annotation of the Turnera subulata (Passifloraceae) Draft Genome Reveals the S-Locus Evolved after the Divergence of Turneroideae from Passifloroideae in a Stepwise Manner.</title>
        <authorList>
            <person name="Henning P.M."/>
            <person name="Roalson E.H."/>
            <person name="Mir W."/>
            <person name="McCubbin A.G."/>
            <person name="Shore J.S."/>
        </authorList>
    </citation>
    <scope>NUCLEOTIDE SEQUENCE</scope>
    <source>
        <strain evidence="15">F60SS</strain>
    </source>
</reference>
<dbReference type="InterPro" id="IPR023828">
    <property type="entry name" value="Peptidase_S8_Ser-AS"/>
</dbReference>
<dbReference type="SUPFAM" id="SSF52743">
    <property type="entry name" value="Subtilisin-like"/>
    <property type="match status" value="1"/>
</dbReference>
<feature type="domain" description="Subtilisin-like protease fibronectin type-III" evidence="14">
    <location>
        <begin position="596"/>
        <end position="694"/>
    </location>
</feature>
<dbReference type="EMBL" id="JAKUCV010004036">
    <property type="protein sequence ID" value="KAJ4836714.1"/>
    <property type="molecule type" value="Genomic_DNA"/>
</dbReference>
<evidence type="ECO:0000259" key="12">
    <source>
        <dbReference type="Pfam" id="PF00082"/>
    </source>
</evidence>
<feature type="domain" description="Inhibitor I9" evidence="13">
    <location>
        <begin position="8"/>
        <end position="74"/>
    </location>
</feature>
<feature type="active site" description="Charge relay system" evidence="9 10">
    <location>
        <position position="490"/>
    </location>
</feature>
<evidence type="ECO:0000256" key="4">
    <source>
        <dbReference type="ARBA" id="ARBA00022670"/>
    </source>
</evidence>
<dbReference type="InterPro" id="IPR015500">
    <property type="entry name" value="Peptidase_S8_subtilisin-rel"/>
</dbReference>
<evidence type="ECO:0000256" key="8">
    <source>
        <dbReference type="ARBA" id="ARBA00023180"/>
    </source>
</evidence>
<keyword evidence="3" id="KW-0964">Secreted</keyword>
<dbReference type="PRINTS" id="PR00723">
    <property type="entry name" value="SUBTILISIN"/>
</dbReference>